<dbReference type="InterPro" id="IPR007024">
    <property type="entry name" value="BLUF_domain"/>
</dbReference>
<keyword evidence="4" id="KW-1185">Reference proteome</keyword>
<dbReference type="Pfam" id="PF04940">
    <property type="entry name" value="BLUF"/>
    <property type="match status" value="1"/>
</dbReference>
<dbReference type="PROSITE" id="PS50925">
    <property type="entry name" value="BLUF"/>
    <property type="match status" value="1"/>
</dbReference>
<dbReference type="RefSeq" id="WP_182688064.1">
    <property type="nucleotide sequence ID" value="NZ_JACHTF010000013.1"/>
</dbReference>
<proteinExistence type="predicted"/>
<feature type="domain" description="BLUF" evidence="2">
    <location>
        <begin position="4"/>
        <end position="95"/>
    </location>
</feature>
<dbReference type="AlphaFoldDB" id="A0A7W3TN04"/>
<protein>
    <submittedName>
        <fullName evidence="3">BLUF domain-containing protein</fullName>
    </submittedName>
</protein>
<feature type="region of interest" description="Disordered" evidence="1">
    <location>
        <begin position="155"/>
        <end position="184"/>
    </location>
</feature>
<organism evidence="3 4">
    <name type="scientific">Marilutibacter spongiae</name>
    <dbReference type="NCBI Taxonomy" id="2025720"/>
    <lineage>
        <taxon>Bacteria</taxon>
        <taxon>Pseudomonadati</taxon>
        <taxon>Pseudomonadota</taxon>
        <taxon>Gammaproteobacteria</taxon>
        <taxon>Lysobacterales</taxon>
        <taxon>Lysobacteraceae</taxon>
        <taxon>Marilutibacter</taxon>
    </lineage>
</organism>
<comment type="caution">
    <text evidence="3">The sequence shown here is derived from an EMBL/GenBank/DDBJ whole genome shotgun (WGS) entry which is preliminary data.</text>
</comment>
<gene>
    <name evidence="3" type="ORF">H4F98_12235</name>
</gene>
<dbReference type="GO" id="GO:0071949">
    <property type="term" value="F:FAD binding"/>
    <property type="evidence" value="ECO:0007669"/>
    <property type="project" value="InterPro"/>
</dbReference>
<sequence>MNDLLAITWTSVARRGLPPWRMDALLLDARRYNRDAGVSGVLFHHRGAFFQYVEGPAEGVESAYCRIRAARSHGGLRELSRETIAQRQFSDWTMAFCETPRSIAQADAHERWLEAMPVTRDTVDCPGGLALTLYYWNLWQADIAPVAPLDPTQETQTTCRMSRSISTPASPASASSGHRAWSPN</sequence>
<dbReference type="GO" id="GO:0009882">
    <property type="term" value="F:blue light photoreceptor activity"/>
    <property type="evidence" value="ECO:0007669"/>
    <property type="project" value="InterPro"/>
</dbReference>
<name>A0A7W3TN04_9GAMM</name>
<evidence type="ECO:0000259" key="2">
    <source>
        <dbReference type="PROSITE" id="PS50925"/>
    </source>
</evidence>
<dbReference type="InterPro" id="IPR036046">
    <property type="entry name" value="Acylphosphatase-like_dom_sf"/>
</dbReference>
<feature type="compositionally biased region" description="Low complexity" evidence="1">
    <location>
        <begin position="162"/>
        <end position="176"/>
    </location>
</feature>
<dbReference type="SUPFAM" id="SSF54975">
    <property type="entry name" value="Acylphosphatase/BLUF domain-like"/>
    <property type="match status" value="1"/>
</dbReference>
<dbReference type="EMBL" id="JACHTF010000013">
    <property type="protein sequence ID" value="MBB1061338.1"/>
    <property type="molecule type" value="Genomic_DNA"/>
</dbReference>
<reference evidence="3 4" key="1">
    <citation type="submission" date="2020-08" db="EMBL/GenBank/DDBJ databases">
        <authorList>
            <person name="Xu S."/>
            <person name="Li A."/>
        </authorList>
    </citation>
    <scope>NUCLEOTIDE SEQUENCE [LARGE SCALE GENOMIC DNA]</scope>
    <source>
        <strain evidence="3 4">119BY6-57</strain>
    </source>
</reference>
<dbReference type="SMART" id="SM01034">
    <property type="entry name" value="BLUF"/>
    <property type="match status" value="1"/>
</dbReference>
<evidence type="ECO:0000256" key="1">
    <source>
        <dbReference type="SAM" id="MobiDB-lite"/>
    </source>
</evidence>
<evidence type="ECO:0000313" key="4">
    <source>
        <dbReference type="Proteomes" id="UP000523196"/>
    </source>
</evidence>
<accession>A0A7W3TN04</accession>
<dbReference type="Gene3D" id="3.30.70.100">
    <property type="match status" value="1"/>
</dbReference>
<evidence type="ECO:0000313" key="3">
    <source>
        <dbReference type="EMBL" id="MBB1061338.1"/>
    </source>
</evidence>
<dbReference type="Proteomes" id="UP000523196">
    <property type="component" value="Unassembled WGS sequence"/>
</dbReference>